<protein>
    <submittedName>
        <fullName evidence="1">Uncharacterized protein</fullName>
    </submittedName>
</protein>
<dbReference type="Proteomes" id="UP001204144">
    <property type="component" value="Unassembled WGS sequence"/>
</dbReference>
<name>A0AAE3H4C6_9BACT</name>
<gene>
    <name evidence="1" type="ORF">EGI31_18570</name>
</gene>
<dbReference type="AlphaFoldDB" id="A0AAE3H4C6"/>
<evidence type="ECO:0000313" key="1">
    <source>
        <dbReference type="EMBL" id="MCP9764944.1"/>
    </source>
</evidence>
<organism evidence="1 2">
    <name type="scientific">Lacihabitans soyangensis</name>
    <dbReference type="NCBI Taxonomy" id="869394"/>
    <lineage>
        <taxon>Bacteria</taxon>
        <taxon>Pseudomonadati</taxon>
        <taxon>Bacteroidota</taxon>
        <taxon>Cytophagia</taxon>
        <taxon>Cytophagales</taxon>
        <taxon>Leadbetterellaceae</taxon>
        <taxon>Lacihabitans</taxon>
    </lineage>
</organism>
<evidence type="ECO:0000313" key="2">
    <source>
        <dbReference type="Proteomes" id="UP001204144"/>
    </source>
</evidence>
<sequence>MWLVKVSWSFGQGGKLNLILFDLLKDKDRNILKTREECEALANEVRDVVDMFCKENKRAKREVTFWDYRKDEGLIYPDDFWVTAKHNLVLDFFKLKDVAED</sequence>
<keyword evidence="2" id="KW-1185">Reference proteome</keyword>
<proteinExistence type="predicted"/>
<comment type="caution">
    <text evidence="1">The sequence shown here is derived from an EMBL/GenBank/DDBJ whole genome shotgun (WGS) entry which is preliminary data.</text>
</comment>
<reference evidence="1 2" key="1">
    <citation type="submission" date="2018-11" db="EMBL/GenBank/DDBJ databases">
        <title>Novel bacteria species description.</title>
        <authorList>
            <person name="Han J.-H."/>
        </authorList>
    </citation>
    <scope>NUCLEOTIDE SEQUENCE [LARGE SCALE GENOMIC DNA]</scope>
    <source>
        <strain evidence="1 2">KCTC23259</strain>
    </source>
</reference>
<dbReference type="RefSeq" id="WP_255038631.1">
    <property type="nucleotide sequence ID" value="NZ_RJUF01000178.1"/>
</dbReference>
<dbReference type="EMBL" id="RJUF01000178">
    <property type="protein sequence ID" value="MCP9764944.1"/>
    <property type="molecule type" value="Genomic_DNA"/>
</dbReference>
<accession>A0AAE3H4C6</accession>